<reference evidence="1" key="1">
    <citation type="submission" date="2016-10" db="EMBL/GenBank/DDBJ databases">
        <title>Sequence of Gallionella enrichment culture.</title>
        <authorList>
            <person name="Poehlein A."/>
            <person name="Muehling M."/>
            <person name="Daniel R."/>
        </authorList>
    </citation>
    <scope>NUCLEOTIDE SEQUENCE</scope>
</reference>
<dbReference type="EMBL" id="MLJW01000042">
    <property type="protein sequence ID" value="OIR06548.1"/>
    <property type="molecule type" value="Genomic_DNA"/>
</dbReference>
<gene>
    <name evidence="1" type="ORF">GALL_111530</name>
</gene>
<dbReference type="AlphaFoldDB" id="A0A1J5SY68"/>
<name>A0A1J5SY68_9ZZZZ</name>
<organism evidence="1">
    <name type="scientific">mine drainage metagenome</name>
    <dbReference type="NCBI Taxonomy" id="410659"/>
    <lineage>
        <taxon>unclassified sequences</taxon>
        <taxon>metagenomes</taxon>
        <taxon>ecological metagenomes</taxon>
    </lineage>
</organism>
<proteinExistence type="predicted"/>
<protein>
    <submittedName>
        <fullName evidence="1">Uncharacterized protein</fullName>
    </submittedName>
</protein>
<comment type="caution">
    <text evidence="1">The sequence shown here is derived from an EMBL/GenBank/DDBJ whole genome shotgun (WGS) entry which is preliminary data.</text>
</comment>
<evidence type="ECO:0000313" key="1">
    <source>
        <dbReference type="EMBL" id="OIR06548.1"/>
    </source>
</evidence>
<sequence>MSAGKGLESVYSIVSKKTKGLQSLTVSFCFICYAQEDECLALGRGCFSALIYFNNPYYLSFKKWLTLEN</sequence>
<accession>A0A1J5SY68</accession>